<feature type="binding site" evidence="8">
    <location>
        <position position="171"/>
    </location>
    <ligand>
        <name>ATP</name>
        <dbReference type="ChEBI" id="CHEBI:30616"/>
    </ligand>
</feature>
<feature type="binding site" evidence="8">
    <location>
        <position position="175"/>
    </location>
    <ligand>
        <name>ATP</name>
        <dbReference type="ChEBI" id="CHEBI:30616"/>
    </ligand>
</feature>
<feature type="region of interest" description="Domain IV, binds dsDNA" evidence="8">
    <location>
        <begin position="344"/>
        <end position="465"/>
    </location>
</feature>
<feature type="region of interest" description="Domain III, AAA+ region" evidence="8">
    <location>
        <begin position="127"/>
        <end position="343"/>
    </location>
</feature>
<dbReference type="InterPro" id="IPR020591">
    <property type="entry name" value="Chromosome_initiator_DnaA-like"/>
</dbReference>
<dbReference type="GO" id="GO:0006270">
    <property type="term" value="P:DNA replication initiation"/>
    <property type="evidence" value="ECO:0007669"/>
    <property type="project" value="UniProtKB-UniRule"/>
</dbReference>
<dbReference type="Proteomes" id="UP000027059">
    <property type="component" value="Chromosome"/>
</dbReference>
<dbReference type="NCBIfam" id="TIGR00362">
    <property type="entry name" value="DnaA"/>
    <property type="match status" value="1"/>
</dbReference>
<keyword evidence="3 8" id="KW-0235">DNA replication</keyword>
<dbReference type="GO" id="GO:0008289">
    <property type="term" value="F:lipid binding"/>
    <property type="evidence" value="ECO:0007669"/>
    <property type="project" value="UniProtKB-KW"/>
</dbReference>
<comment type="caution">
    <text evidence="8">Lacks conserved residue(s) required for the propagation of feature annotation.</text>
</comment>
<keyword evidence="16" id="KW-1185">Reference proteome</keyword>
<proteinExistence type="inferred from homology"/>
<dbReference type="GO" id="GO:0006275">
    <property type="term" value="P:regulation of DNA replication"/>
    <property type="evidence" value="ECO:0007669"/>
    <property type="project" value="UniProtKB-UniRule"/>
</dbReference>
<dbReference type="CDD" id="cd00009">
    <property type="entry name" value="AAA"/>
    <property type="match status" value="1"/>
</dbReference>
<evidence type="ECO:0000256" key="4">
    <source>
        <dbReference type="ARBA" id="ARBA00022741"/>
    </source>
</evidence>
<evidence type="ECO:0000259" key="14">
    <source>
        <dbReference type="SMART" id="SM00760"/>
    </source>
</evidence>
<accession>A0A059XS07</accession>
<dbReference type="SMART" id="SM00760">
    <property type="entry name" value="Bac_DnaA_C"/>
    <property type="match status" value="1"/>
</dbReference>
<comment type="subcellular location">
    <subcellularLocation>
        <location evidence="8">Cytoplasm</location>
    </subcellularLocation>
</comment>
<dbReference type="Gene3D" id="1.10.8.60">
    <property type="match status" value="1"/>
</dbReference>
<dbReference type="GO" id="GO:0005886">
    <property type="term" value="C:plasma membrane"/>
    <property type="evidence" value="ECO:0007669"/>
    <property type="project" value="TreeGrafter"/>
</dbReference>
<evidence type="ECO:0000256" key="8">
    <source>
        <dbReference type="HAMAP-Rule" id="MF_00377"/>
    </source>
</evidence>
<evidence type="ECO:0000256" key="2">
    <source>
        <dbReference type="ARBA" id="ARBA00022490"/>
    </source>
</evidence>
<organism evidence="15 16">
    <name type="scientific">Leptospirillum ferriphilum YSK</name>
    <dbReference type="NCBI Taxonomy" id="1441628"/>
    <lineage>
        <taxon>Bacteria</taxon>
        <taxon>Pseudomonadati</taxon>
        <taxon>Nitrospirota</taxon>
        <taxon>Nitrospiria</taxon>
        <taxon>Nitrospirales</taxon>
        <taxon>Nitrospiraceae</taxon>
        <taxon>Leptospirillum</taxon>
    </lineage>
</organism>
<sequence>MSQSLWNRVLERFCEFGSEPGALERDGILDLLKGAVLEGGKDGYSVLVGSSFIQRLVQNRYYKDLLTAFREVTQNPEISFDVLVQPENVPRKKRKVVRNSGPEGGLSPGKPVPLPLGEDRSPSWNSNLNPRYFFENYVVGVCNQFAHAAAFAIANNPSKAYNPFYLFGSVGLGKTHLVSAIGNCMIALYPSLKVLYITTESFLNEMVSAIKFNKMNEFRERYRKIDVLIMDDVQFLSGKERTQEELFYTFNALYENGKQIILSSDCMPNDIPTLEGRLKSRFGWGLIADIQIPDFETKVEILKGKMAQEKVDLPMDVVYFLANSIKSNIRELEGAMIRLGAYGNLMGKPITIEVARNLLSDLMPLSRESISVDRILQEVADYFKVLPKEIRSKKRHKTLVTARHVAVYLIRELTQKSYPEIGRELGGRDHSTAIYSFKMVEEKLESDPALTSDIVYLKKKLEQQG</sequence>
<dbReference type="CDD" id="cd06571">
    <property type="entry name" value="Bac_DnaA_C"/>
    <property type="match status" value="1"/>
</dbReference>
<dbReference type="AlphaFoldDB" id="A0A059XS07"/>
<dbReference type="OrthoDB" id="9807019at2"/>
<evidence type="ECO:0000259" key="13">
    <source>
        <dbReference type="SMART" id="SM00382"/>
    </source>
</evidence>
<dbReference type="EMBL" id="CP007243">
    <property type="protein sequence ID" value="AIA29795.1"/>
    <property type="molecule type" value="Genomic_DNA"/>
</dbReference>
<feature type="domain" description="Chromosomal replication initiator DnaA C-terminal" evidence="14">
    <location>
        <begin position="371"/>
        <end position="440"/>
    </location>
</feature>
<dbReference type="SUPFAM" id="SSF48295">
    <property type="entry name" value="TrpR-like"/>
    <property type="match status" value="1"/>
</dbReference>
<keyword evidence="7 8" id="KW-0238">DNA-binding</keyword>
<comment type="domain">
    <text evidence="8">Domain I is involved in oligomerization and binding regulators, domain II is flexibile and of varying length in different bacteria, domain III forms the AAA+ region, while domain IV binds dsDNA.</text>
</comment>
<keyword evidence="6 8" id="KW-0446">Lipid-binding</keyword>
<dbReference type="HOGENOM" id="CLU_026910_3_1_0"/>
<keyword evidence="2 8" id="KW-0963">Cytoplasm</keyword>
<dbReference type="KEGG" id="lfp:Y981_00005"/>
<evidence type="ECO:0000256" key="10">
    <source>
        <dbReference type="RuleBase" id="RU000577"/>
    </source>
</evidence>
<comment type="subunit">
    <text evidence="8">Oligomerizes as a right-handed, spiral filament on DNA at oriC.</text>
</comment>
<evidence type="ECO:0000256" key="12">
    <source>
        <dbReference type="SAM" id="MobiDB-lite"/>
    </source>
</evidence>
<dbReference type="GO" id="GO:0003688">
    <property type="term" value="F:DNA replication origin binding"/>
    <property type="evidence" value="ECO:0007669"/>
    <property type="project" value="UniProtKB-UniRule"/>
</dbReference>
<reference evidence="15 16" key="2">
    <citation type="journal article" date="2015" name="Biomed. Res. Int.">
        <title>Effects of Arsenite Resistance on the Growth and Functional Gene Expression of Leptospirillum ferriphilum and Acidithiobacillus thiooxidans in Pure Culture and Coculture.</title>
        <authorList>
            <person name="Jiang H."/>
            <person name="Liang Y."/>
            <person name="Yin H."/>
            <person name="Xiao Y."/>
            <person name="Guo X."/>
            <person name="Xu Y."/>
            <person name="Hu Q."/>
            <person name="Liu H."/>
            <person name="Liu X."/>
        </authorList>
    </citation>
    <scope>NUCLEOTIDE SEQUENCE [LARGE SCALE GENOMIC DNA]</scope>
    <source>
        <strain evidence="15 16">YSK</strain>
    </source>
</reference>
<feature type="region of interest" description="Domain I, interacts with DnaA modulators" evidence="8">
    <location>
        <begin position="1"/>
        <end position="100"/>
    </location>
</feature>
<dbReference type="SUPFAM" id="SSF52540">
    <property type="entry name" value="P-loop containing nucleoside triphosphate hydrolases"/>
    <property type="match status" value="1"/>
</dbReference>
<feature type="binding site" evidence="8">
    <location>
        <position position="173"/>
    </location>
    <ligand>
        <name>ATP</name>
        <dbReference type="ChEBI" id="CHEBI:30616"/>
    </ligand>
</feature>
<evidence type="ECO:0000256" key="6">
    <source>
        <dbReference type="ARBA" id="ARBA00023121"/>
    </source>
</evidence>
<dbReference type="GO" id="GO:0005524">
    <property type="term" value="F:ATP binding"/>
    <property type="evidence" value="ECO:0007669"/>
    <property type="project" value="UniProtKB-UniRule"/>
</dbReference>
<dbReference type="Gene3D" id="3.40.50.300">
    <property type="entry name" value="P-loop containing nucleotide triphosphate hydrolases"/>
    <property type="match status" value="1"/>
</dbReference>
<dbReference type="InterPro" id="IPR010921">
    <property type="entry name" value="Trp_repressor/repl_initiator"/>
</dbReference>
<gene>
    <name evidence="8" type="primary">dnaA</name>
    <name evidence="15" type="ORF">Y981_00005</name>
</gene>
<dbReference type="InterPro" id="IPR013317">
    <property type="entry name" value="DnaA_dom"/>
</dbReference>
<dbReference type="RefSeq" id="WP_014959779.1">
    <property type="nucleotide sequence ID" value="NZ_CP007243.1"/>
</dbReference>
<dbReference type="InterPro" id="IPR003593">
    <property type="entry name" value="AAA+_ATPase"/>
</dbReference>
<evidence type="ECO:0000313" key="16">
    <source>
        <dbReference type="Proteomes" id="UP000027059"/>
    </source>
</evidence>
<keyword evidence="5 8" id="KW-0067">ATP-binding</keyword>
<evidence type="ECO:0000256" key="7">
    <source>
        <dbReference type="ARBA" id="ARBA00023125"/>
    </source>
</evidence>
<evidence type="ECO:0000256" key="9">
    <source>
        <dbReference type="NCBIfam" id="TIGR00362"/>
    </source>
</evidence>
<evidence type="ECO:0000313" key="15">
    <source>
        <dbReference type="EMBL" id="AIA29795.1"/>
    </source>
</evidence>
<feature type="region of interest" description="Disordered" evidence="12">
    <location>
        <begin position="93"/>
        <end position="118"/>
    </location>
</feature>
<keyword evidence="4 8" id="KW-0547">Nucleotide-binding</keyword>
<comment type="function">
    <text evidence="8 10">Plays an essential role in the initiation and regulation of chromosomal replication. ATP-DnaA binds to the origin of replication (oriC) to initiate formation of the DNA replication initiation complex once per cell cycle. Binds the DnaA box (a 9 base pair repeat at the origin) and separates the double-stranded (ds)DNA. Forms a right-handed helical filament on oriC DNA; dsDNA binds to the exterior of the filament while single-stranded (ss)DNA is stabiized in the filament's interior. The ATP-DnaA-oriC complex binds and stabilizes one strand of the AT-rich DNA unwinding element (DUE), permitting loading of DNA polymerase. After initiation quickly degrades to an ADP-DnaA complex that is not apt for DNA replication. Binds acidic phospholipids.</text>
</comment>
<reference evidence="16" key="1">
    <citation type="submission" date="2014-02" db="EMBL/GenBank/DDBJ databases">
        <title>Complete genome sequence and comparative genomic analysis of the nitrogen-fixing bacterium Leptospirillum ferriphilum YSK.</title>
        <authorList>
            <person name="Guo X."/>
            <person name="Yin H."/>
            <person name="Liang Y."/>
            <person name="Hu Q."/>
            <person name="Ma L."/>
            <person name="Xiao Y."/>
            <person name="Zhang X."/>
            <person name="Qiu G."/>
            <person name="Liu X."/>
        </authorList>
    </citation>
    <scope>NUCLEOTIDE SEQUENCE [LARGE SCALE GENOMIC DNA]</scope>
    <source>
        <strain evidence="16">YSK</strain>
    </source>
</reference>
<dbReference type="Gene3D" id="1.10.1750.10">
    <property type="match status" value="1"/>
</dbReference>
<protein>
    <recommendedName>
        <fullName evidence="8 9">Chromosomal replication initiator protein DnaA</fullName>
    </recommendedName>
</protein>
<dbReference type="PANTHER" id="PTHR30050:SF2">
    <property type="entry name" value="CHROMOSOMAL REPLICATION INITIATOR PROTEIN DNAA"/>
    <property type="match status" value="1"/>
</dbReference>
<name>A0A059XS07_9BACT</name>
<evidence type="ECO:0000256" key="5">
    <source>
        <dbReference type="ARBA" id="ARBA00022840"/>
    </source>
</evidence>
<dbReference type="InterPro" id="IPR027417">
    <property type="entry name" value="P-loop_NTPase"/>
</dbReference>
<dbReference type="Pfam" id="PF00308">
    <property type="entry name" value="Bac_DnaA"/>
    <property type="match status" value="1"/>
</dbReference>
<dbReference type="HAMAP" id="MF_00377">
    <property type="entry name" value="DnaA_bact"/>
    <property type="match status" value="1"/>
</dbReference>
<feature type="binding site" evidence="8">
    <location>
        <position position="174"/>
    </location>
    <ligand>
        <name>ATP</name>
        <dbReference type="ChEBI" id="CHEBI:30616"/>
    </ligand>
</feature>
<dbReference type="PRINTS" id="PR00051">
    <property type="entry name" value="DNAA"/>
</dbReference>
<dbReference type="PANTHER" id="PTHR30050">
    <property type="entry name" value="CHROMOSOMAL REPLICATION INITIATOR PROTEIN DNAA"/>
    <property type="match status" value="1"/>
</dbReference>
<evidence type="ECO:0000256" key="1">
    <source>
        <dbReference type="ARBA" id="ARBA00006583"/>
    </source>
</evidence>
<dbReference type="FunFam" id="3.40.50.300:FF:000668">
    <property type="entry name" value="Chromosomal replication initiator protein DnaA"/>
    <property type="match status" value="1"/>
</dbReference>
<comment type="similarity">
    <text evidence="1 8 11">Belongs to the DnaA family.</text>
</comment>
<dbReference type="Pfam" id="PF08299">
    <property type="entry name" value="Bac_DnaA_C"/>
    <property type="match status" value="1"/>
</dbReference>
<dbReference type="InterPro" id="IPR001957">
    <property type="entry name" value="Chromosome_initiator_DnaA"/>
</dbReference>
<evidence type="ECO:0000256" key="3">
    <source>
        <dbReference type="ARBA" id="ARBA00022705"/>
    </source>
</evidence>
<dbReference type="InterPro" id="IPR013159">
    <property type="entry name" value="DnaA_C"/>
</dbReference>
<dbReference type="GO" id="GO:0005737">
    <property type="term" value="C:cytoplasm"/>
    <property type="evidence" value="ECO:0007669"/>
    <property type="project" value="UniProtKB-SubCell"/>
</dbReference>
<dbReference type="SMART" id="SM00382">
    <property type="entry name" value="AAA"/>
    <property type="match status" value="1"/>
</dbReference>
<evidence type="ECO:0000256" key="11">
    <source>
        <dbReference type="RuleBase" id="RU004227"/>
    </source>
</evidence>
<feature type="domain" description="AAA+ ATPase" evidence="13">
    <location>
        <begin position="160"/>
        <end position="288"/>
    </location>
</feature>